<dbReference type="Gene3D" id="3.30.70.270">
    <property type="match status" value="1"/>
</dbReference>
<evidence type="ECO:0000256" key="7">
    <source>
        <dbReference type="ARBA" id="ARBA00022989"/>
    </source>
</evidence>
<name>A0ABX9APV4_9ENTR</name>
<dbReference type="Pfam" id="PF00990">
    <property type="entry name" value="GGDEF"/>
    <property type="match status" value="1"/>
</dbReference>
<evidence type="ECO:0000256" key="9">
    <source>
        <dbReference type="ARBA" id="ARBA00023136"/>
    </source>
</evidence>
<evidence type="ECO:0000256" key="10">
    <source>
        <dbReference type="ARBA" id="ARBA00034247"/>
    </source>
</evidence>
<evidence type="ECO:0000259" key="12">
    <source>
        <dbReference type="PROSITE" id="PS50887"/>
    </source>
</evidence>
<keyword evidence="8" id="KW-0547">Nucleotide-binding</keyword>
<accession>A0ABX9APV4</accession>
<keyword evidence="8" id="KW-0342">GTP-binding</keyword>
<dbReference type="EC" id="2.7.7.65" evidence="4"/>
<proteinExistence type="predicted"/>
<dbReference type="InterPro" id="IPR050469">
    <property type="entry name" value="Diguanylate_Cyclase"/>
</dbReference>
<keyword evidence="5" id="KW-1003">Cell membrane</keyword>
<evidence type="ECO:0000256" key="8">
    <source>
        <dbReference type="ARBA" id="ARBA00023134"/>
    </source>
</evidence>
<feature type="transmembrane region" description="Helical" evidence="11">
    <location>
        <begin position="291"/>
        <end position="317"/>
    </location>
</feature>
<dbReference type="InterPro" id="IPR043128">
    <property type="entry name" value="Rev_trsase/Diguanyl_cyclase"/>
</dbReference>
<dbReference type="InterPro" id="IPR029787">
    <property type="entry name" value="Nucleotide_cyclase"/>
</dbReference>
<evidence type="ECO:0000256" key="1">
    <source>
        <dbReference type="ARBA" id="ARBA00001946"/>
    </source>
</evidence>
<organism evidence="13 14">
    <name type="scientific">Symbiopectobacterium purcellii</name>
    <dbReference type="NCBI Taxonomy" id="2871826"/>
    <lineage>
        <taxon>Bacteria</taxon>
        <taxon>Pseudomonadati</taxon>
        <taxon>Pseudomonadota</taxon>
        <taxon>Gammaproteobacteria</taxon>
        <taxon>Enterobacterales</taxon>
        <taxon>Enterobacteriaceae</taxon>
    </lineage>
</organism>
<dbReference type="NCBIfam" id="TIGR00254">
    <property type="entry name" value="GGDEF"/>
    <property type="match status" value="1"/>
</dbReference>
<gene>
    <name evidence="13" type="ORF">K6K13_07640</name>
</gene>
<evidence type="ECO:0000256" key="5">
    <source>
        <dbReference type="ARBA" id="ARBA00022475"/>
    </source>
</evidence>
<dbReference type="Proteomes" id="UP000825886">
    <property type="component" value="Chromosome"/>
</dbReference>
<comment type="subcellular location">
    <subcellularLocation>
        <location evidence="2">Cell membrane</location>
        <topology evidence="2">Multi-pass membrane protein</topology>
    </subcellularLocation>
</comment>
<dbReference type="InterPro" id="IPR033479">
    <property type="entry name" value="dCache_1"/>
</dbReference>
<evidence type="ECO:0000256" key="4">
    <source>
        <dbReference type="ARBA" id="ARBA00012528"/>
    </source>
</evidence>
<dbReference type="PROSITE" id="PS50887">
    <property type="entry name" value="GGDEF"/>
    <property type="match status" value="1"/>
</dbReference>
<comment type="catalytic activity">
    <reaction evidence="10">
        <text>2 GTP = 3',3'-c-di-GMP + 2 diphosphate</text>
        <dbReference type="Rhea" id="RHEA:24898"/>
        <dbReference type="ChEBI" id="CHEBI:33019"/>
        <dbReference type="ChEBI" id="CHEBI:37565"/>
        <dbReference type="ChEBI" id="CHEBI:58805"/>
        <dbReference type="EC" id="2.7.7.65"/>
    </reaction>
</comment>
<evidence type="ECO:0000313" key="14">
    <source>
        <dbReference type="Proteomes" id="UP000825886"/>
    </source>
</evidence>
<dbReference type="PANTHER" id="PTHR45138">
    <property type="entry name" value="REGULATORY COMPONENTS OF SENSORY TRANSDUCTION SYSTEM"/>
    <property type="match status" value="1"/>
</dbReference>
<evidence type="ECO:0000256" key="2">
    <source>
        <dbReference type="ARBA" id="ARBA00004651"/>
    </source>
</evidence>
<protein>
    <recommendedName>
        <fullName evidence="4">diguanylate cyclase</fullName>
        <ecNumber evidence="4">2.7.7.65</ecNumber>
    </recommendedName>
</protein>
<dbReference type="Gene3D" id="3.30.450.20">
    <property type="entry name" value="PAS domain"/>
    <property type="match status" value="1"/>
</dbReference>
<feature type="domain" description="GGDEF" evidence="12">
    <location>
        <begin position="358"/>
        <end position="490"/>
    </location>
</feature>
<dbReference type="EMBL" id="CP081864">
    <property type="protein sequence ID" value="QZN97219.1"/>
    <property type="molecule type" value="Genomic_DNA"/>
</dbReference>
<dbReference type="CDD" id="cd01949">
    <property type="entry name" value="GGDEF"/>
    <property type="match status" value="1"/>
</dbReference>
<comment type="pathway">
    <text evidence="3">Purine metabolism; 3',5'-cyclic di-GMP biosynthesis.</text>
</comment>
<keyword evidence="14" id="KW-1185">Reference proteome</keyword>
<keyword evidence="6 11" id="KW-0812">Transmembrane</keyword>
<keyword evidence="9 11" id="KW-0472">Membrane</keyword>
<evidence type="ECO:0000256" key="11">
    <source>
        <dbReference type="SAM" id="Phobius"/>
    </source>
</evidence>
<dbReference type="SMART" id="SM00267">
    <property type="entry name" value="GGDEF"/>
    <property type="match status" value="1"/>
</dbReference>
<dbReference type="InterPro" id="IPR000160">
    <property type="entry name" value="GGDEF_dom"/>
</dbReference>
<comment type="cofactor">
    <cofactor evidence="1">
        <name>Mg(2+)</name>
        <dbReference type="ChEBI" id="CHEBI:18420"/>
    </cofactor>
</comment>
<dbReference type="SUPFAM" id="SSF55073">
    <property type="entry name" value="Nucleotide cyclase"/>
    <property type="match status" value="1"/>
</dbReference>
<evidence type="ECO:0000256" key="6">
    <source>
        <dbReference type="ARBA" id="ARBA00022692"/>
    </source>
</evidence>
<reference evidence="13 14" key="1">
    <citation type="submission" date="2021-08" db="EMBL/GenBank/DDBJ databases">
        <title>Culture and genomic analysis of Symbiopectobacterium purcellii sp. nov. gen. nov., isolated from the leafhopper Empoasca decipiens.</title>
        <authorList>
            <person name="Nadal-Jimenez P."/>
            <person name="Siozios S."/>
            <person name="Halliday N."/>
            <person name="Camara M."/>
            <person name="Hurst G.D.D."/>
        </authorList>
    </citation>
    <scope>NUCLEOTIDE SEQUENCE [LARGE SCALE GENOMIC DNA]</scope>
    <source>
        <strain evidence="13 14">SyEd1</strain>
    </source>
</reference>
<dbReference type="PANTHER" id="PTHR45138:SF26">
    <property type="entry name" value="DIGUANYLATE CYCLASE"/>
    <property type="match status" value="1"/>
</dbReference>
<keyword evidence="7 11" id="KW-1133">Transmembrane helix</keyword>
<dbReference type="CDD" id="cd18773">
    <property type="entry name" value="PDC1_HK_sensor"/>
    <property type="match status" value="1"/>
</dbReference>
<evidence type="ECO:0000313" key="13">
    <source>
        <dbReference type="EMBL" id="QZN97219.1"/>
    </source>
</evidence>
<evidence type="ECO:0000256" key="3">
    <source>
        <dbReference type="ARBA" id="ARBA00004665"/>
    </source>
</evidence>
<dbReference type="Pfam" id="PF02743">
    <property type="entry name" value="dCache_1"/>
    <property type="match status" value="1"/>
</dbReference>
<sequence length="501" mass="58513">MRVDLMTSAVWLNKTRAAMLFTVMLLTAFLIISWTSFKVAQQSLEAEIKENTLPLTSDNVYSEIQQDLLRPIFISSLMAHDTFVRDWVLENESDPQAMIRYLREIDNRFDTIFSFFISDKTKRYYDPQRILKTMSESVQEDQWYFQARELSDEHPYLIDVGHDPEKRDRLDIFINHKVKDYNGNFIGIAGVGISVEKVKHLIEKYQERYRRTIYFTDKSGQVVLHGDDFRHALNIHQQPELSPLATAILTNPGGSYQYDDDGPVFLNTRLIPEFDWYLMIEQRSHPSEHRLWITLMKNLGVSLAASLLFLFLLWLTIGGYQRRLERMATTDKLTGVMNRQAFDYFFKRLRAMRFTHRNPMSILILDIDHFKRVNDAYGHGVGDLVLQNIAQLLLQAIRSSDQACRWGGEEFVVLLDDCTLENALQRADILRRAVEIAEVSYQKEKIHITISVGVTQYRENENLDTFINRADIALYRAKQLGRNRVESADNNAERHRRTPTL</sequence>